<sequence>MTSSPLPLAKVTVELPDWPVVDRWRRHVDAARSASGYVATAAGFLAAAAGLFTPLFAGVALGATAVLTFLGLLTLRFWRPEGHQRATATVLYLAPGVGLAVLLIVEQLVPGPHWVEALLLMVWTTVVPFLRPARTARLMMCPPPPPPPAPKPAPSAEVACDHPAARWWAANVAVDSGAGPGTLLENIEQIGEASIRATIRSAAAGQPVPDISIRRLSALMDVPEELIGIGPVPGRGAGVRCLTIGTAAAAAADPATVWAQRIAPAAMPGTVLTGVRTGRLGVPGGEGGA</sequence>
<evidence type="ECO:0000256" key="1">
    <source>
        <dbReference type="SAM" id="Phobius"/>
    </source>
</evidence>
<dbReference type="EMBL" id="BOOJ01000023">
    <property type="protein sequence ID" value="GIH91917.1"/>
    <property type="molecule type" value="Genomic_DNA"/>
</dbReference>
<keyword evidence="1" id="KW-0812">Transmembrane</keyword>
<keyword evidence="3" id="KW-1185">Reference proteome</keyword>
<feature type="transmembrane region" description="Helical" evidence="1">
    <location>
        <begin position="114"/>
        <end position="130"/>
    </location>
</feature>
<feature type="transmembrane region" description="Helical" evidence="1">
    <location>
        <begin position="90"/>
        <end position="108"/>
    </location>
</feature>
<dbReference type="Proteomes" id="UP000619788">
    <property type="component" value="Unassembled WGS sequence"/>
</dbReference>
<accession>A0A8J3SFF8</accession>
<keyword evidence="1" id="KW-1133">Transmembrane helix</keyword>
<protein>
    <submittedName>
        <fullName evidence="2">Uncharacterized protein</fullName>
    </submittedName>
</protein>
<reference evidence="2 3" key="1">
    <citation type="submission" date="2021-01" db="EMBL/GenBank/DDBJ databases">
        <title>Whole genome shotgun sequence of Planobispora siamensis NBRC 107568.</title>
        <authorList>
            <person name="Komaki H."/>
            <person name="Tamura T."/>
        </authorList>
    </citation>
    <scope>NUCLEOTIDE SEQUENCE [LARGE SCALE GENOMIC DNA]</scope>
    <source>
        <strain evidence="2 3">NBRC 107568</strain>
    </source>
</reference>
<feature type="transmembrane region" description="Helical" evidence="1">
    <location>
        <begin position="59"/>
        <end position="78"/>
    </location>
</feature>
<organism evidence="2 3">
    <name type="scientific">Planobispora siamensis</name>
    <dbReference type="NCBI Taxonomy" id="936338"/>
    <lineage>
        <taxon>Bacteria</taxon>
        <taxon>Bacillati</taxon>
        <taxon>Actinomycetota</taxon>
        <taxon>Actinomycetes</taxon>
        <taxon>Streptosporangiales</taxon>
        <taxon>Streptosporangiaceae</taxon>
        <taxon>Planobispora</taxon>
    </lineage>
</organism>
<name>A0A8J3SFF8_9ACTN</name>
<dbReference type="AlphaFoldDB" id="A0A8J3SFF8"/>
<comment type="caution">
    <text evidence="2">The sequence shown here is derived from an EMBL/GenBank/DDBJ whole genome shotgun (WGS) entry which is preliminary data.</text>
</comment>
<feature type="transmembrane region" description="Helical" evidence="1">
    <location>
        <begin position="34"/>
        <end position="53"/>
    </location>
</feature>
<keyword evidence="1" id="KW-0472">Membrane</keyword>
<gene>
    <name evidence="2" type="ORF">Psi01_25470</name>
</gene>
<evidence type="ECO:0000313" key="2">
    <source>
        <dbReference type="EMBL" id="GIH91917.1"/>
    </source>
</evidence>
<proteinExistence type="predicted"/>
<dbReference type="RefSeq" id="WP_204064167.1">
    <property type="nucleotide sequence ID" value="NZ_BOOJ01000023.1"/>
</dbReference>
<evidence type="ECO:0000313" key="3">
    <source>
        <dbReference type="Proteomes" id="UP000619788"/>
    </source>
</evidence>